<accession>A0ABV2A9E3</accession>
<gene>
    <name evidence="1" type="ORF">ABSH63_07495</name>
</gene>
<dbReference type="RefSeq" id="WP_352888695.1">
    <property type="nucleotide sequence ID" value="NZ_JBEPIJ010000006.1"/>
</dbReference>
<dbReference type="Proteomes" id="UP001465331">
    <property type="component" value="Unassembled WGS sequence"/>
</dbReference>
<keyword evidence="2" id="KW-1185">Reference proteome</keyword>
<organism evidence="1 2">
    <name type="scientific">Sinimarinibacterium thermocellulolyticum</name>
    <dbReference type="NCBI Taxonomy" id="3170016"/>
    <lineage>
        <taxon>Bacteria</taxon>
        <taxon>Pseudomonadati</taxon>
        <taxon>Pseudomonadota</taxon>
        <taxon>Gammaproteobacteria</taxon>
        <taxon>Nevskiales</taxon>
        <taxon>Nevskiaceae</taxon>
        <taxon>Sinimarinibacterium</taxon>
    </lineage>
</organism>
<evidence type="ECO:0000313" key="2">
    <source>
        <dbReference type="Proteomes" id="UP001465331"/>
    </source>
</evidence>
<evidence type="ECO:0000313" key="1">
    <source>
        <dbReference type="EMBL" id="MES0873842.1"/>
    </source>
</evidence>
<dbReference type="PROSITE" id="PS51257">
    <property type="entry name" value="PROKAR_LIPOPROTEIN"/>
    <property type="match status" value="1"/>
</dbReference>
<name>A0ABV2A9E3_9GAMM</name>
<reference evidence="1 2" key="1">
    <citation type="submission" date="2024-06" db="EMBL/GenBank/DDBJ databases">
        <authorList>
            <person name="Li Z."/>
            <person name="Jiang Y."/>
        </authorList>
    </citation>
    <scope>NUCLEOTIDE SEQUENCE [LARGE SCALE GENOMIC DNA]</scope>
    <source>
        <strain evidence="1 2">HSW-8</strain>
    </source>
</reference>
<dbReference type="EMBL" id="JBEPIJ010000006">
    <property type="protein sequence ID" value="MES0873842.1"/>
    <property type="molecule type" value="Genomic_DNA"/>
</dbReference>
<evidence type="ECO:0008006" key="3">
    <source>
        <dbReference type="Google" id="ProtNLM"/>
    </source>
</evidence>
<protein>
    <recommendedName>
        <fullName evidence="3">Collagen-like protein</fullName>
    </recommendedName>
</protein>
<comment type="caution">
    <text evidence="1">The sequence shown here is derived from an EMBL/GenBank/DDBJ whole genome shotgun (WGS) entry which is preliminary data.</text>
</comment>
<sequence>MIRFSTIGAIVGAGFLLGACGGGGSPPAAPPSRSDTDYIVVARVGGPLDPVQDQVSSGVFAPLAEAAAGTPLEAVIRCADEVVTYNVLDLGDTVLAQLQATLLSGGGTPLDPNPAALTAALGSLAANLTQLLESLAGLGEGCTADILALERIDSGVNPLEGTPLAPLGAALGPVLAQIASLVNGSGNAGEDLQLSSVAALVAQLKLALQNGLAQVPAEAYETPIAGAALTTLSMALDDTSALLDAALAYDGPATGAGVQVLLEHTLVNLLTEVVPVRAFEAQAGQHGLISGPIESGAAQLAALLGQLVGTVSTPVLANTLGGALDPVLDPIENELLPALLAPLSEALAGIGGGGGGNPLGPVLGIVQSVLGTLAGGIGGGAGGGDCPFAGLPLLSVLCGDGG</sequence>
<proteinExistence type="predicted"/>